<feature type="domain" description="DUF7731" evidence="1">
    <location>
        <begin position="3"/>
        <end position="49"/>
    </location>
</feature>
<dbReference type="InterPro" id="IPR056633">
    <property type="entry name" value="DUF7731"/>
</dbReference>
<accession>V4TAY6</accession>
<feature type="non-terminal residue" evidence="2">
    <location>
        <position position="1"/>
    </location>
</feature>
<dbReference type="Gramene" id="ESR46756">
    <property type="protein sequence ID" value="ESR46756"/>
    <property type="gene ID" value="CICLE_v10003751mg"/>
</dbReference>
<dbReference type="KEGG" id="cic:CICLE_v10003751mg"/>
<evidence type="ECO:0000313" key="2">
    <source>
        <dbReference type="EMBL" id="ESR46756.1"/>
    </source>
</evidence>
<gene>
    <name evidence="2" type="ORF">CICLE_v10003751mg</name>
</gene>
<protein>
    <recommendedName>
        <fullName evidence="1">DUF7731 domain-containing protein</fullName>
    </recommendedName>
</protein>
<organism evidence="2 3">
    <name type="scientific">Citrus clementina</name>
    <name type="common">Clementine</name>
    <name type="synonym">Citrus deliciosa x Citrus sinensis</name>
    <dbReference type="NCBI Taxonomy" id="85681"/>
    <lineage>
        <taxon>Eukaryota</taxon>
        <taxon>Viridiplantae</taxon>
        <taxon>Streptophyta</taxon>
        <taxon>Embryophyta</taxon>
        <taxon>Tracheophyta</taxon>
        <taxon>Spermatophyta</taxon>
        <taxon>Magnoliopsida</taxon>
        <taxon>eudicotyledons</taxon>
        <taxon>Gunneridae</taxon>
        <taxon>Pentapetalae</taxon>
        <taxon>rosids</taxon>
        <taxon>malvids</taxon>
        <taxon>Sapindales</taxon>
        <taxon>Rutaceae</taxon>
        <taxon>Aurantioideae</taxon>
        <taxon>Citrus</taxon>
    </lineage>
</organism>
<dbReference type="PANTHER" id="PTHR34366:SF8">
    <property type="entry name" value="TRANSMEMBRANE PROTEIN"/>
    <property type="match status" value="1"/>
</dbReference>
<reference evidence="2 3" key="1">
    <citation type="submission" date="2013-10" db="EMBL/GenBank/DDBJ databases">
        <authorList>
            <consortium name="International Citrus Genome Consortium"/>
            <person name="Jenkins J."/>
            <person name="Schmutz J."/>
            <person name="Prochnik S."/>
            <person name="Rokhsar D."/>
            <person name="Gmitter F."/>
            <person name="Ollitrault P."/>
            <person name="Machado M."/>
            <person name="Talon M."/>
            <person name="Wincker P."/>
            <person name="Jaillon O."/>
            <person name="Morgante M."/>
        </authorList>
    </citation>
    <scope>NUCLEOTIDE SEQUENCE</scope>
    <source>
        <strain evidence="3">cv. Clemenules</strain>
    </source>
</reference>
<evidence type="ECO:0000259" key="1">
    <source>
        <dbReference type="Pfam" id="PF24865"/>
    </source>
</evidence>
<dbReference type="STRING" id="85681.V4TAY6"/>
<dbReference type="Pfam" id="PF24865">
    <property type="entry name" value="DUF7731"/>
    <property type="match status" value="1"/>
</dbReference>
<evidence type="ECO:0000313" key="3">
    <source>
        <dbReference type="Proteomes" id="UP000030687"/>
    </source>
</evidence>
<name>V4TAY6_CITCL</name>
<keyword evidence="3" id="KW-1185">Reference proteome</keyword>
<dbReference type="InParanoid" id="V4TAY6"/>
<dbReference type="Proteomes" id="UP000030687">
    <property type="component" value="Unassembled WGS sequence"/>
</dbReference>
<sequence>GCVPRGASYLFCNGPCFEETHVMLDCVEKLLSNFNFYNKATVKDIRKAFGDFNVWRYINEGETSLINNDGQRVLTFNGYTTALAMLTGSRLLIW</sequence>
<proteinExistence type="predicted"/>
<dbReference type="AlphaFoldDB" id="V4TAY6"/>
<dbReference type="PANTHER" id="PTHR34366">
    <property type="entry name" value="OS07G0289901 PROTEIN-RELATED"/>
    <property type="match status" value="1"/>
</dbReference>
<dbReference type="EMBL" id="KI536799">
    <property type="protein sequence ID" value="ESR46756.1"/>
    <property type="molecule type" value="Genomic_DNA"/>
</dbReference>